<organism evidence="1 2">
    <name type="scientific">Armillaria ostoyae</name>
    <name type="common">Armillaria root rot fungus</name>
    <dbReference type="NCBI Taxonomy" id="47428"/>
    <lineage>
        <taxon>Eukaryota</taxon>
        <taxon>Fungi</taxon>
        <taxon>Dikarya</taxon>
        <taxon>Basidiomycota</taxon>
        <taxon>Agaricomycotina</taxon>
        <taxon>Agaricomycetes</taxon>
        <taxon>Agaricomycetidae</taxon>
        <taxon>Agaricales</taxon>
        <taxon>Marasmiineae</taxon>
        <taxon>Physalacriaceae</taxon>
        <taxon>Armillaria</taxon>
    </lineage>
</organism>
<evidence type="ECO:0000313" key="1">
    <source>
        <dbReference type="EMBL" id="SJL18082.1"/>
    </source>
</evidence>
<sequence>MLLDEYPSPPDNASLLNLFISPEEAADYNGHTDNLLPSPDEDSPLPCYADVLAEEAIQEEQLMQTIEEFHAWTVTRTVLDNLPSGTIYILPMPDTEGEVAPALAEDPNEEPPDSDYTAAQWINIVPVRERWGAIQYPLIVSTDFNEDLFLGCQIYHPWYGNGQITELPYVTTKYVIFNAQFESVGYRAGPFHTTFITHQDRFTLPPPPPAPASAASIHTWWKAVRSFFHPTSHAEPLEAEPPRELELLAVDREMIRQVEMEQYSSVIYSYTYSSCMPEISPSSREYGVSPHYILM</sequence>
<protein>
    <submittedName>
        <fullName evidence="1">Uncharacterized protein</fullName>
    </submittedName>
</protein>
<dbReference type="OrthoDB" id="3090652at2759"/>
<gene>
    <name evidence="1" type="ORF">ARMOST_21654</name>
</gene>
<dbReference type="EMBL" id="FUEG01000053">
    <property type="protein sequence ID" value="SJL18082.1"/>
    <property type="molecule type" value="Genomic_DNA"/>
</dbReference>
<reference evidence="2" key="1">
    <citation type="journal article" date="2017" name="Nat. Ecol. Evol.">
        <title>Genome expansion and lineage-specific genetic innovations in the forest pathogenic fungi Armillaria.</title>
        <authorList>
            <person name="Sipos G."/>
            <person name="Prasanna A.N."/>
            <person name="Walter M.C."/>
            <person name="O'Connor E."/>
            <person name="Balint B."/>
            <person name="Krizsan K."/>
            <person name="Kiss B."/>
            <person name="Hess J."/>
            <person name="Varga T."/>
            <person name="Slot J."/>
            <person name="Riley R."/>
            <person name="Boka B."/>
            <person name="Rigling D."/>
            <person name="Barry K."/>
            <person name="Lee J."/>
            <person name="Mihaltcheva S."/>
            <person name="LaButti K."/>
            <person name="Lipzen A."/>
            <person name="Waldron R."/>
            <person name="Moloney N.M."/>
            <person name="Sperisen C."/>
            <person name="Kredics L."/>
            <person name="Vagvoelgyi C."/>
            <person name="Patrignani A."/>
            <person name="Fitzpatrick D."/>
            <person name="Nagy I."/>
            <person name="Doyle S."/>
            <person name="Anderson J.B."/>
            <person name="Grigoriev I.V."/>
            <person name="Gueldener U."/>
            <person name="Muensterkoetter M."/>
            <person name="Nagy L.G."/>
        </authorList>
    </citation>
    <scope>NUCLEOTIDE SEQUENCE [LARGE SCALE GENOMIC DNA]</scope>
    <source>
        <strain evidence="2">C18/9</strain>
    </source>
</reference>
<name>A0A284SAQ1_ARMOS</name>
<evidence type="ECO:0000313" key="2">
    <source>
        <dbReference type="Proteomes" id="UP000219338"/>
    </source>
</evidence>
<proteinExistence type="predicted"/>
<dbReference type="AlphaFoldDB" id="A0A284SAQ1"/>
<dbReference type="Proteomes" id="UP000219338">
    <property type="component" value="Unassembled WGS sequence"/>
</dbReference>
<accession>A0A284SAQ1</accession>
<keyword evidence="2" id="KW-1185">Reference proteome</keyword>
<dbReference type="OMA" id="ERWGAIQ"/>